<reference evidence="2" key="2">
    <citation type="submission" date="2025-08" db="UniProtKB">
        <authorList>
            <consortium name="Ensembl"/>
        </authorList>
    </citation>
    <scope>IDENTIFICATION</scope>
</reference>
<proteinExistence type="predicted"/>
<reference evidence="3" key="1">
    <citation type="submission" date="2003-08" db="EMBL/GenBank/DDBJ databases">
        <authorList>
            <person name="Birren B."/>
            <person name="Nusbaum C."/>
            <person name="Abebe A."/>
            <person name="Abouelleil A."/>
            <person name="Adekoya E."/>
            <person name="Ait-zahra M."/>
            <person name="Allen N."/>
            <person name="Allen T."/>
            <person name="An P."/>
            <person name="Anderson M."/>
            <person name="Anderson S."/>
            <person name="Arachchi H."/>
            <person name="Armbruster J."/>
            <person name="Bachantsang P."/>
            <person name="Baldwin J."/>
            <person name="Barry A."/>
            <person name="Bayul T."/>
            <person name="Blitshsteyn B."/>
            <person name="Bloom T."/>
            <person name="Blye J."/>
            <person name="Boguslavskiy L."/>
            <person name="Borowsky M."/>
            <person name="Boukhgalter B."/>
            <person name="Brunache A."/>
            <person name="Butler J."/>
            <person name="Calixte N."/>
            <person name="Calvo S."/>
            <person name="Camarata J."/>
            <person name="Campo K."/>
            <person name="Chang J."/>
            <person name="Cheshatsang Y."/>
            <person name="Citroen M."/>
            <person name="Collymore A."/>
            <person name="Considine T."/>
            <person name="Cook A."/>
            <person name="Cooke P."/>
            <person name="Corum B."/>
            <person name="Cuomo C."/>
            <person name="David R."/>
            <person name="Dawoe T."/>
            <person name="Degray S."/>
            <person name="Dodge S."/>
            <person name="Dooley K."/>
            <person name="Dorje P."/>
            <person name="Dorjee K."/>
            <person name="Dorris L."/>
            <person name="Duffey N."/>
            <person name="Dupes A."/>
            <person name="Elkins T."/>
            <person name="Engels R."/>
            <person name="Erickson J."/>
            <person name="Farina A."/>
            <person name="Faro S."/>
            <person name="Ferreira P."/>
            <person name="Fischer H."/>
            <person name="Fitzgerald M."/>
            <person name="Foley K."/>
            <person name="Gage D."/>
            <person name="Galagan J."/>
            <person name="Gearin G."/>
            <person name="Gnerre S."/>
            <person name="Gnirke A."/>
            <person name="Goyette A."/>
            <person name="Graham J."/>
            <person name="Grandbois E."/>
            <person name="Gyaltsen K."/>
            <person name="Hafez N."/>
            <person name="Hagopian D."/>
            <person name="Hagos B."/>
            <person name="Hall J."/>
            <person name="Hatcher B."/>
            <person name="Heller A."/>
            <person name="Higgins H."/>
            <person name="Honan T."/>
            <person name="Horn A."/>
            <person name="Houde N."/>
            <person name="Hughes L."/>
            <person name="Hulme W."/>
            <person name="Husby E."/>
            <person name="Iliev I."/>
            <person name="Jaffe D."/>
            <person name="Jones C."/>
            <person name="Kamal M."/>
            <person name="Kamat A."/>
            <person name="Kamvysselis M."/>
            <person name="Karlsson E."/>
            <person name="Kells C."/>
            <person name="Kieu A."/>
            <person name="Kisner P."/>
            <person name="Kodira C."/>
            <person name="Kulbokas E."/>
            <person name="Labutti K."/>
            <person name="Lama D."/>
            <person name="Landers T."/>
            <person name="Leger J."/>
            <person name="Levine S."/>
            <person name="Lewis D."/>
            <person name="Lewis T."/>
            <person name="Lindblad-toh K."/>
            <person name="Liu X."/>
            <person name="Lokyitsang T."/>
            <person name="Lokyitsang Y."/>
            <person name="Lucien O."/>
            <person name="Lui A."/>
            <person name="Ma L.J."/>
            <person name="Mabbitt R."/>
            <person name="Macdonald J."/>
            <person name="Maclean C."/>
            <person name="Major J."/>
            <person name="Manning J."/>
            <person name="Marabella R."/>
            <person name="Maru K."/>
            <person name="Matthews C."/>
            <person name="Mauceli E."/>
            <person name="Mccarthy M."/>
            <person name="Mcdonough S."/>
            <person name="Mcghee T."/>
            <person name="Meldrim J."/>
            <person name="Meneus L."/>
            <person name="Mesirov J."/>
            <person name="Mihalev A."/>
            <person name="Mihova T."/>
            <person name="Mikkelsen T."/>
            <person name="Mlenga V."/>
            <person name="Moru K."/>
            <person name="Mozes J."/>
            <person name="Mulrain L."/>
            <person name="Munson G."/>
            <person name="Naylor J."/>
            <person name="Newes C."/>
            <person name="Nguyen C."/>
            <person name="Nguyen N."/>
            <person name="Nguyen T."/>
            <person name="Nicol R."/>
            <person name="Nielsen C."/>
            <person name="Nizzari M."/>
            <person name="Norbu C."/>
            <person name="Norbu N."/>
            <person name="O'donnell P."/>
            <person name="Okoawo O."/>
            <person name="O'leary S."/>
            <person name="Omotosho B."/>
            <person name="O'neill K."/>
            <person name="Osman S."/>
            <person name="Parker S."/>
            <person name="Perrin D."/>
            <person name="Phunkhang P."/>
            <person name="Piqani B."/>
            <person name="Purcell S."/>
            <person name="Rachupka T."/>
            <person name="Ramasamy U."/>
            <person name="Rameau R."/>
            <person name="Ray V."/>
            <person name="Raymond C."/>
            <person name="Retta R."/>
            <person name="Richardson S."/>
            <person name="Rise C."/>
            <person name="Rodriguez J."/>
            <person name="Rogers J."/>
            <person name="Rogov P."/>
            <person name="Rutman M."/>
            <person name="Schupbach R."/>
            <person name="Seaman C."/>
            <person name="Settipalli S."/>
            <person name="Sharpe T."/>
            <person name="Sheridan J."/>
            <person name="Sherpa N."/>
            <person name="Shi J."/>
            <person name="Smirnov S."/>
            <person name="Smith C."/>
            <person name="Sougnez C."/>
            <person name="Spencer B."/>
            <person name="Stalker J."/>
            <person name="Stange-thomann N."/>
            <person name="Stavropoulos S."/>
            <person name="Stetson K."/>
            <person name="Stone C."/>
            <person name="Stone S."/>
            <person name="Stubbs M."/>
            <person name="Talamas J."/>
            <person name="Tchuinga P."/>
            <person name="Tenzing P."/>
            <person name="Tesfaye S."/>
            <person name="Theodore J."/>
            <person name="Thoulutsang Y."/>
            <person name="Topham K."/>
            <person name="Towey S."/>
            <person name="Tsamla T."/>
            <person name="Tsomo N."/>
            <person name="Vallee D."/>
            <person name="Vassiliev H."/>
            <person name="Venkataraman V."/>
            <person name="Vinson J."/>
            <person name="Vo A."/>
            <person name="Wade C."/>
            <person name="Wang S."/>
            <person name="Wangchuk T."/>
            <person name="Wangdi T."/>
            <person name="Whittaker C."/>
            <person name="Wilkinson J."/>
            <person name="Wu Y."/>
            <person name="Wyman D."/>
            <person name="Yadav S."/>
            <person name="Yang S."/>
            <person name="Yang X."/>
            <person name="Yeager S."/>
            <person name="Yee E."/>
            <person name="Young G."/>
            <person name="Zainoun J."/>
            <person name="Zembeck L."/>
            <person name="Zimmer A."/>
            <person name="Zody M."/>
            <person name="Lander E."/>
        </authorList>
    </citation>
    <scope>NUCLEOTIDE SEQUENCE [LARGE SCALE GENOMIC DNA]</scope>
</reference>
<dbReference type="AlphaFoldDB" id="H2ZII7"/>
<sequence>DFQFTNTVLSAPSVEFTSSTPSQLKSILKQSKLHQSPAPNPSESILIKQDGEKNGEQAKQNVEDLSNKGKSLARRGVGQLLLQLKGEPNSTPDTTFKMPENNKKPPQVTTCTPSTSELKNESQPEENAVPITNKTTPVLSNKVD</sequence>
<feature type="compositionally biased region" description="Polar residues" evidence="1">
    <location>
        <begin position="107"/>
        <end position="117"/>
    </location>
</feature>
<feature type="compositionally biased region" description="Polar residues" evidence="1">
    <location>
        <begin position="130"/>
        <end position="144"/>
    </location>
</feature>
<dbReference type="Ensembl" id="ENSCSAVT00000017594.1">
    <property type="protein sequence ID" value="ENSCSAVP00000017403.1"/>
    <property type="gene ID" value="ENSCSAVG00000010247.1"/>
</dbReference>
<protein>
    <submittedName>
        <fullName evidence="2">Uncharacterized protein</fullName>
    </submittedName>
</protein>
<organism evidence="2 3">
    <name type="scientific">Ciona savignyi</name>
    <name type="common">Pacific transparent sea squirt</name>
    <dbReference type="NCBI Taxonomy" id="51511"/>
    <lineage>
        <taxon>Eukaryota</taxon>
        <taxon>Metazoa</taxon>
        <taxon>Chordata</taxon>
        <taxon>Tunicata</taxon>
        <taxon>Ascidiacea</taxon>
        <taxon>Phlebobranchia</taxon>
        <taxon>Cionidae</taxon>
        <taxon>Ciona</taxon>
    </lineage>
</organism>
<keyword evidence="3" id="KW-1185">Reference proteome</keyword>
<name>H2ZII7_CIOSA</name>
<feature type="region of interest" description="Disordered" evidence="1">
    <location>
        <begin position="29"/>
        <end position="144"/>
    </location>
</feature>
<evidence type="ECO:0000256" key="1">
    <source>
        <dbReference type="SAM" id="MobiDB-lite"/>
    </source>
</evidence>
<accession>H2ZII7</accession>
<dbReference type="InParanoid" id="H2ZII7"/>
<dbReference type="HOGENOM" id="CLU_1800783_0_0_1"/>
<dbReference type="Proteomes" id="UP000007875">
    <property type="component" value="Unassembled WGS sequence"/>
</dbReference>
<reference evidence="2" key="3">
    <citation type="submission" date="2025-09" db="UniProtKB">
        <authorList>
            <consortium name="Ensembl"/>
        </authorList>
    </citation>
    <scope>IDENTIFICATION</scope>
</reference>
<feature type="compositionally biased region" description="Basic and acidic residues" evidence="1">
    <location>
        <begin position="49"/>
        <end position="67"/>
    </location>
</feature>
<evidence type="ECO:0000313" key="3">
    <source>
        <dbReference type="Proteomes" id="UP000007875"/>
    </source>
</evidence>
<evidence type="ECO:0000313" key="2">
    <source>
        <dbReference type="Ensembl" id="ENSCSAVP00000017403.1"/>
    </source>
</evidence>